<dbReference type="Gene3D" id="3.20.20.140">
    <property type="entry name" value="Metal-dependent hydrolases"/>
    <property type="match status" value="1"/>
</dbReference>
<dbReference type="STRING" id="400682.A0A1X7SGU6"/>
<evidence type="ECO:0000313" key="2">
    <source>
        <dbReference type="EnsemblMetazoa" id="Aqu2.1.01266_001"/>
    </source>
</evidence>
<dbReference type="SUPFAM" id="SSF51556">
    <property type="entry name" value="Metallo-dependent hydrolases"/>
    <property type="match status" value="1"/>
</dbReference>
<dbReference type="InterPro" id="IPR032466">
    <property type="entry name" value="Metal_Hydrolase"/>
</dbReference>
<evidence type="ECO:0000259" key="1">
    <source>
        <dbReference type="Pfam" id="PF00962"/>
    </source>
</evidence>
<sequence length="86" mass="9678">TDDKGVFNTTLSKEYFIAAKTFGLTEEEIEKISKDAMKYTFDSNVQLNELLGYAGLLIQMARINSQKFMACQNRLKQCSSIRGLTG</sequence>
<dbReference type="GO" id="GO:0019239">
    <property type="term" value="F:deaminase activity"/>
    <property type="evidence" value="ECO:0007669"/>
    <property type="project" value="InterPro"/>
</dbReference>
<dbReference type="Pfam" id="PF00962">
    <property type="entry name" value="A_deaminase"/>
    <property type="match status" value="1"/>
</dbReference>
<accession>A0A1X7SGU6</accession>
<dbReference type="AlphaFoldDB" id="A0A1X7SGU6"/>
<dbReference type="EnsemblMetazoa" id="Aqu2.1.01266_001">
    <property type="protein sequence ID" value="Aqu2.1.01266_001"/>
    <property type="gene ID" value="Aqu2.1.01266"/>
</dbReference>
<dbReference type="InterPro" id="IPR001365">
    <property type="entry name" value="A_deaminase_dom"/>
</dbReference>
<protein>
    <recommendedName>
        <fullName evidence="1">Adenosine deaminase domain-containing protein</fullName>
    </recommendedName>
</protein>
<reference evidence="2" key="1">
    <citation type="submission" date="2017-05" db="UniProtKB">
        <authorList>
            <consortium name="EnsemblMetazoa"/>
        </authorList>
    </citation>
    <scope>IDENTIFICATION</scope>
</reference>
<name>A0A1X7SGU6_AMPQE</name>
<feature type="domain" description="Adenosine deaminase" evidence="1">
    <location>
        <begin position="1"/>
        <end position="51"/>
    </location>
</feature>
<proteinExistence type="predicted"/>
<dbReference type="InParanoid" id="A0A1X7SGU6"/>
<organism evidence="2">
    <name type="scientific">Amphimedon queenslandica</name>
    <name type="common">Sponge</name>
    <dbReference type="NCBI Taxonomy" id="400682"/>
    <lineage>
        <taxon>Eukaryota</taxon>
        <taxon>Metazoa</taxon>
        <taxon>Porifera</taxon>
        <taxon>Demospongiae</taxon>
        <taxon>Heteroscleromorpha</taxon>
        <taxon>Haplosclerida</taxon>
        <taxon>Niphatidae</taxon>
        <taxon>Amphimedon</taxon>
    </lineage>
</organism>